<dbReference type="Proteomes" id="UP001420932">
    <property type="component" value="Unassembled WGS sequence"/>
</dbReference>
<evidence type="ECO:0000313" key="3">
    <source>
        <dbReference type="Proteomes" id="UP001420932"/>
    </source>
</evidence>
<protein>
    <submittedName>
        <fullName evidence="2">Uncharacterized protein</fullName>
    </submittedName>
</protein>
<name>A0AAP0DUT3_9MAGN</name>
<organism evidence="2 3">
    <name type="scientific">Stephania yunnanensis</name>
    <dbReference type="NCBI Taxonomy" id="152371"/>
    <lineage>
        <taxon>Eukaryota</taxon>
        <taxon>Viridiplantae</taxon>
        <taxon>Streptophyta</taxon>
        <taxon>Embryophyta</taxon>
        <taxon>Tracheophyta</taxon>
        <taxon>Spermatophyta</taxon>
        <taxon>Magnoliopsida</taxon>
        <taxon>Ranunculales</taxon>
        <taxon>Menispermaceae</taxon>
        <taxon>Menispermoideae</taxon>
        <taxon>Cissampelideae</taxon>
        <taxon>Stephania</taxon>
    </lineage>
</organism>
<sequence>MLRCLYYTCISVRLMHPLLPLRICRSPLRTCPLPSLATLSLLDPASHRYTTCRWNANRILRYAASRCYAAIMPTLAGFVLLVASSTVSASMRRILHSYYRSPAYRTDSYKPTPPVLPADPPRPRFDILGVLSVQVASYPSRCLQAASSATLASSLQDSIAVLPVSPLAPLHNHTSPPLPPLLTHTRFAAAAARHRTHSDP</sequence>
<keyword evidence="1" id="KW-0812">Transmembrane</keyword>
<evidence type="ECO:0000256" key="1">
    <source>
        <dbReference type="SAM" id="Phobius"/>
    </source>
</evidence>
<evidence type="ECO:0000313" key="2">
    <source>
        <dbReference type="EMBL" id="KAK9081476.1"/>
    </source>
</evidence>
<feature type="transmembrane region" description="Helical" evidence="1">
    <location>
        <begin position="67"/>
        <end position="87"/>
    </location>
</feature>
<keyword evidence="1" id="KW-1133">Transmembrane helix</keyword>
<accession>A0AAP0DUT3</accession>
<reference evidence="2 3" key="1">
    <citation type="submission" date="2024-01" db="EMBL/GenBank/DDBJ databases">
        <title>Genome assemblies of Stephania.</title>
        <authorList>
            <person name="Yang L."/>
        </authorList>
    </citation>
    <scope>NUCLEOTIDE SEQUENCE [LARGE SCALE GENOMIC DNA]</scope>
    <source>
        <strain evidence="2">YNDBR</strain>
        <tissue evidence="2">Leaf</tissue>
    </source>
</reference>
<gene>
    <name evidence="2" type="ORF">Syun_030800</name>
</gene>
<comment type="caution">
    <text evidence="2">The sequence shown here is derived from an EMBL/GenBank/DDBJ whole genome shotgun (WGS) entry which is preliminary data.</text>
</comment>
<dbReference type="AlphaFoldDB" id="A0AAP0DUT3"/>
<keyword evidence="1" id="KW-0472">Membrane</keyword>
<keyword evidence="3" id="KW-1185">Reference proteome</keyword>
<dbReference type="EMBL" id="JBBNAF010000053">
    <property type="protein sequence ID" value="KAK9081476.1"/>
    <property type="molecule type" value="Genomic_DNA"/>
</dbReference>
<proteinExistence type="predicted"/>